<evidence type="ECO:0000313" key="6">
    <source>
        <dbReference type="Proteomes" id="UP000067626"/>
    </source>
</evidence>
<feature type="domain" description="PNPLA" evidence="4">
    <location>
        <begin position="5"/>
        <end position="194"/>
    </location>
</feature>
<dbReference type="AlphaFoldDB" id="A0A0K1EFS8"/>
<evidence type="ECO:0000256" key="3">
    <source>
        <dbReference type="SAM" id="MobiDB-lite"/>
    </source>
</evidence>
<dbReference type="GO" id="GO:0016020">
    <property type="term" value="C:membrane"/>
    <property type="evidence" value="ECO:0007669"/>
    <property type="project" value="TreeGrafter"/>
</dbReference>
<evidence type="ECO:0000256" key="1">
    <source>
        <dbReference type="ARBA" id="ARBA00023098"/>
    </source>
</evidence>
<dbReference type="PANTHER" id="PTHR12406:SF7">
    <property type="entry name" value="PATATIN-LIKE PHOSPHOLIPASE DOMAIN-CONTAINING PROTEIN 4"/>
    <property type="match status" value="1"/>
</dbReference>
<dbReference type="GO" id="GO:0055088">
    <property type="term" value="P:lipid homeostasis"/>
    <property type="evidence" value="ECO:0007669"/>
    <property type="project" value="TreeGrafter"/>
</dbReference>
<dbReference type="GO" id="GO:0019433">
    <property type="term" value="P:triglyceride catabolic process"/>
    <property type="evidence" value="ECO:0007669"/>
    <property type="project" value="TreeGrafter"/>
</dbReference>
<feature type="active site" description="Proton acceptor" evidence="2">
    <location>
        <position position="181"/>
    </location>
</feature>
<dbReference type="KEGG" id="ccro:CMC5_038700"/>
<evidence type="ECO:0000256" key="2">
    <source>
        <dbReference type="PROSITE-ProRule" id="PRU01161"/>
    </source>
</evidence>
<dbReference type="Pfam" id="PF01734">
    <property type="entry name" value="Patatin"/>
    <property type="match status" value="1"/>
</dbReference>
<feature type="short sequence motif" description="DGA/G" evidence="2">
    <location>
        <begin position="181"/>
        <end position="183"/>
    </location>
</feature>
<gene>
    <name evidence="5" type="ORF">CMC5_038700</name>
</gene>
<reference evidence="5 6" key="1">
    <citation type="submission" date="2015-07" db="EMBL/GenBank/DDBJ databases">
        <title>Genome analysis of myxobacterium Chondromyces crocatus Cm c5 reveals a high potential for natural compound synthesis and the genetic basis for the loss of fruiting body formation.</title>
        <authorList>
            <person name="Zaburannyi N."/>
            <person name="Bunk B."/>
            <person name="Maier J."/>
            <person name="Overmann J."/>
            <person name="Mueller R."/>
        </authorList>
    </citation>
    <scope>NUCLEOTIDE SEQUENCE [LARGE SCALE GENOMIC DNA]</scope>
    <source>
        <strain evidence="5 6">Cm c5</strain>
    </source>
</reference>
<dbReference type="OrthoDB" id="5498957at2"/>
<evidence type="ECO:0000313" key="5">
    <source>
        <dbReference type="EMBL" id="AKT39721.1"/>
    </source>
</evidence>
<dbReference type="GO" id="GO:0005737">
    <property type="term" value="C:cytoplasm"/>
    <property type="evidence" value="ECO:0007669"/>
    <property type="project" value="TreeGrafter"/>
</dbReference>
<dbReference type="SUPFAM" id="SSF52151">
    <property type="entry name" value="FabD/lysophospholipase-like"/>
    <property type="match status" value="1"/>
</dbReference>
<dbReference type="EMBL" id="CP012159">
    <property type="protein sequence ID" value="AKT39721.1"/>
    <property type="molecule type" value="Genomic_DNA"/>
</dbReference>
<protein>
    <recommendedName>
        <fullName evidence="4">PNPLA domain-containing protein</fullName>
    </recommendedName>
</protein>
<keyword evidence="1 2" id="KW-0443">Lipid metabolism</keyword>
<dbReference type="Proteomes" id="UP000067626">
    <property type="component" value="Chromosome"/>
</dbReference>
<dbReference type="GO" id="GO:0004806">
    <property type="term" value="F:triacylglycerol lipase activity"/>
    <property type="evidence" value="ECO:0007669"/>
    <property type="project" value="TreeGrafter"/>
</dbReference>
<comment type="caution">
    <text evidence="2">Lacks conserved residue(s) required for the propagation of feature annotation.</text>
</comment>
<sequence length="291" mass="31756">MMRALSLPGCACRGAFQFAVMARLAEAGERFDLVAGASSGSICGAITVAGLSADGPTMWRSMAKTPVTSLGYLKGERSVFGMSVILRQALERYLPEERLHQTDTELLVATTRAVPFAVGSFSSFLRRKTRAAEVTPPGAPPGLVIHSSRERRDMHDVIVASCYIPIVYARPTWLDGELHVDGGAADNTLIDTLVNRGAEEITVVTPYPEGVVARTIFAPERPPEVPPHVRLRLIYPERPLRQKRFDFSPGPLEEALTMPHRITIIEATVRREPPPANDDMTSDTALRPTAS</sequence>
<keyword evidence="2" id="KW-0378">Hydrolase</keyword>
<keyword evidence="2" id="KW-0442">Lipid degradation</keyword>
<dbReference type="Gene3D" id="3.40.1090.10">
    <property type="entry name" value="Cytosolic phospholipase A2 catalytic domain"/>
    <property type="match status" value="2"/>
</dbReference>
<dbReference type="RefSeq" id="WP_050431764.1">
    <property type="nucleotide sequence ID" value="NZ_CP012159.1"/>
</dbReference>
<evidence type="ECO:0000259" key="4">
    <source>
        <dbReference type="PROSITE" id="PS51635"/>
    </source>
</evidence>
<dbReference type="InterPro" id="IPR033562">
    <property type="entry name" value="PLPL"/>
</dbReference>
<feature type="short sequence motif" description="GXSXG" evidence="2">
    <location>
        <begin position="36"/>
        <end position="40"/>
    </location>
</feature>
<feature type="region of interest" description="Disordered" evidence="3">
    <location>
        <begin position="270"/>
        <end position="291"/>
    </location>
</feature>
<accession>A0A0K1EFS8</accession>
<dbReference type="PROSITE" id="PS51635">
    <property type="entry name" value="PNPLA"/>
    <property type="match status" value="1"/>
</dbReference>
<feature type="active site" description="Nucleophile" evidence="2">
    <location>
        <position position="38"/>
    </location>
</feature>
<name>A0A0K1EFS8_CHOCO</name>
<organism evidence="5 6">
    <name type="scientific">Chondromyces crocatus</name>
    <dbReference type="NCBI Taxonomy" id="52"/>
    <lineage>
        <taxon>Bacteria</taxon>
        <taxon>Pseudomonadati</taxon>
        <taxon>Myxococcota</taxon>
        <taxon>Polyangia</taxon>
        <taxon>Polyangiales</taxon>
        <taxon>Polyangiaceae</taxon>
        <taxon>Chondromyces</taxon>
    </lineage>
</organism>
<keyword evidence="6" id="KW-1185">Reference proteome</keyword>
<dbReference type="STRING" id="52.CMC5_038700"/>
<dbReference type="InterPro" id="IPR002641">
    <property type="entry name" value="PNPLA_dom"/>
</dbReference>
<dbReference type="GO" id="GO:0005811">
    <property type="term" value="C:lipid droplet"/>
    <property type="evidence" value="ECO:0007669"/>
    <property type="project" value="TreeGrafter"/>
</dbReference>
<dbReference type="PANTHER" id="PTHR12406">
    <property type="entry name" value="CALCIUM-INDEPENDENT PHOSPHOLIPASE A2 IPLA2 -RELATED"/>
    <property type="match status" value="1"/>
</dbReference>
<dbReference type="InterPro" id="IPR016035">
    <property type="entry name" value="Acyl_Trfase/lysoPLipase"/>
</dbReference>
<proteinExistence type="predicted"/>